<organism evidence="1 2">
    <name type="scientific">Rubritalea tangerina</name>
    <dbReference type="NCBI Taxonomy" id="430798"/>
    <lineage>
        <taxon>Bacteria</taxon>
        <taxon>Pseudomonadati</taxon>
        <taxon>Verrucomicrobiota</taxon>
        <taxon>Verrucomicrobiia</taxon>
        <taxon>Verrucomicrobiales</taxon>
        <taxon>Rubritaleaceae</taxon>
        <taxon>Rubritalea</taxon>
    </lineage>
</organism>
<keyword evidence="2" id="KW-1185">Reference proteome</keyword>
<dbReference type="Proteomes" id="UP001597389">
    <property type="component" value="Unassembled WGS sequence"/>
</dbReference>
<sequence>MKEAANRNHYTSLKAYNDVEDVADTTLARSPRARTYHTVPEMPSPLRCSFRFLYSKLPLLLLPLLVACVPPKTQQPGTWQETVDSEIATLGAYNWIVIAESAYPAPGRPEAHLLHSPTHVPATLNHVLQSIESQGHVAPRIYLPKEAFLVQESQAPGMNAYRNALKKSLDDRPSQMLTSRMLESLMKGSTSGNRVLIIKTQTALPYTSVYIELESGYWDGESESALRQNSNN</sequence>
<evidence type="ECO:0000313" key="1">
    <source>
        <dbReference type="EMBL" id="MFD2157496.1"/>
    </source>
</evidence>
<accession>A0ABW4Z686</accession>
<dbReference type="RefSeq" id="WP_377091139.1">
    <property type="nucleotide sequence ID" value="NZ_JBHSJL010000014.1"/>
</dbReference>
<name>A0ABW4Z686_9BACT</name>
<evidence type="ECO:0000313" key="2">
    <source>
        <dbReference type="Proteomes" id="UP001597389"/>
    </source>
</evidence>
<evidence type="ECO:0008006" key="3">
    <source>
        <dbReference type="Google" id="ProtNLM"/>
    </source>
</evidence>
<comment type="caution">
    <text evidence="1">The sequence shown here is derived from an EMBL/GenBank/DDBJ whole genome shotgun (WGS) entry which is preliminary data.</text>
</comment>
<protein>
    <recommendedName>
        <fullName evidence="3">D-ribose pyranase</fullName>
    </recommendedName>
</protein>
<dbReference type="EMBL" id="JBHUJB010000005">
    <property type="protein sequence ID" value="MFD2157496.1"/>
    <property type="molecule type" value="Genomic_DNA"/>
</dbReference>
<gene>
    <name evidence="1" type="ORF">ACFSW8_01130</name>
</gene>
<proteinExistence type="predicted"/>
<reference evidence="2" key="1">
    <citation type="journal article" date="2019" name="Int. J. Syst. Evol. Microbiol.">
        <title>The Global Catalogue of Microorganisms (GCM) 10K type strain sequencing project: providing services to taxonomists for standard genome sequencing and annotation.</title>
        <authorList>
            <consortium name="The Broad Institute Genomics Platform"/>
            <consortium name="The Broad Institute Genome Sequencing Center for Infectious Disease"/>
            <person name="Wu L."/>
            <person name="Ma J."/>
        </authorList>
    </citation>
    <scope>NUCLEOTIDE SEQUENCE [LARGE SCALE GENOMIC DNA]</scope>
    <source>
        <strain evidence="2">CCUG 57942</strain>
    </source>
</reference>